<feature type="transmembrane region" description="Helical" evidence="13">
    <location>
        <begin position="20"/>
        <end position="40"/>
    </location>
</feature>
<evidence type="ECO:0000256" key="7">
    <source>
        <dbReference type="ARBA" id="ARBA00022475"/>
    </source>
</evidence>
<keyword evidence="15" id="KW-1185">Reference proteome</keyword>
<evidence type="ECO:0000313" key="14">
    <source>
        <dbReference type="EMBL" id="NHN88203.1"/>
    </source>
</evidence>
<evidence type="ECO:0000256" key="11">
    <source>
        <dbReference type="ARBA" id="ARBA00023010"/>
    </source>
</evidence>
<evidence type="ECO:0000256" key="12">
    <source>
        <dbReference type="ARBA" id="ARBA00023136"/>
    </source>
</evidence>
<keyword evidence="8 13" id="KW-0812">Transmembrane</keyword>
<evidence type="ECO:0000256" key="3">
    <source>
        <dbReference type="ARBA" id="ARBA00006742"/>
    </source>
</evidence>
<dbReference type="SMART" id="SM01323">
    <property type="entry name" value="YajC"/>
    <property type="match status" value="1"/>
</dbReference>
<dbReference type="Proteomes" id="UP000631653">
    <property type="component" value="Unassembled WGS sequence"/>
</dbReference>
<dbReference type="RefSeq" id="WP_173569476.1">
    <property type="nucleotide sequence ID" value="NZ_WOSY01000004.1"/>
</dbReference>
<name>A0ABX0K1P6_9PROT</name>
<keyword evidence="10 13" id="KW-1133">Transmembrane helix</keyword>
<sequence length="117" mass="12716">MSDFLISPAYAQSAAPAGGMSSIVQFLPYVLVFVIFYFLMIRPQQTKQKKLKEKLASLRRGDRVVTAGGILGVVRKASPEMDEIEVEIAPTVSVRVLRSTLSTVVASDTKPANDTEA</sequence>
<dbReference type="PRINTS" id="PR01853">
    <property type="entry name" value="YAJCTRNLCASE"/>
</dbReference>
<keyword evidence="7" id="KW-1003">Cell membrane</keyword>
<keyword evidence="12 13" id="KW-0472">Membrane</keyword>
<comment type="subcellular location">
    <subcellularLocation>
        <location evidence="2">Cell membrane</location>
        <topology evidence="2">Single-pass membrane protein</topology>
    </subcellularLocation>
</comment>
<dbReference type="InterPro" id="IPR003849">
    <property type="entry name" value="Preprotein_translocase_YajC"/>
</dbReference>
<accession>A0ABX0K1P6</accession>
<evidence type="ECO:0000256" key="13">
    <source>
        <dbReference type="SAM" id="Phobius"/>
    </source>
</evidence>
<protein>
    <recommendedName>
        <fullName evidence="5">Sec translocon accessory complex subunit YajC</fullName>
    </recommendedName>
</protein>
<evidence type="ECO:0000256" key="4">
    <source>
        <dbReference type="ARBA" id="ARBA00011718"/>
    </source>
</evidence>
<dbReference type="PANTHER" id="PTHR33909">
    <property type="entry name" value="SEC TRANSLOCON ACCESSORY COMPLEX SUBUNIT YAJC"/>
    <property type="match status" value="1"/>
</dbReference>
<dbReference type="Pfam" id="PF02699">
    <property type="entry name" value="YajC"/>
    <property type="match status" value="1"/>
</dbReference>
<keyword evidence="11" id="KW-0811">Translocation</keyword>
<reference evidence="14 15" key="1">
    <citation type="journal article" date="2020" name="Int. J. Syst. Evol. Microbiol.">
        <title>Novel acetic acid bacteria from cider fermentations: Acetobacter conturbans sp. nov. and Acetobacter fallax sp. nov.</title>
        <authorList>
            <person name="Sombolestani A.S."/>
            <person name="Cleenwerck I."/>
            <person name="Cnockaert M."/>
            <person name="Borremans W."/>
            <person name="Wieme A.D."/>
            <person name="De Vuyst L."/>
            <person name="Vandamme P."/>
        </authorList>
    </citation>
    <scope>NUCLEOTIDE SEQUENCE [LARGE SCALE GENOMIC DNA]</scope>
    <source>
        <strain evidence="14 15">LMG 1627</strain>
    </source>
</reference>
<evidence type="ECO:0000256" key="2">
    <source>
        <dbReference type="ARBA" id="ARBA00004162"/>
    </source>
</evidence>
<dbReference type="NCBIfam" id="TIGR00739">
    <property type="entry name" value="yajC"/>
    <property type="match status" value="1"/>
</dbReference>
<keyword evidence="9" id="KW-0653">Protein transport</keyword>
<evidence type="ECO:0000256" key="10">
    <source>
        <dbReference type="ARBA" id="ARBA00022989"/>
    </source>
</evidence>
<evidence type="ECO:0000256" key="8">
    <source>
        <dbReference type="ARBA" id="ARBA00022692"/>
    </source>
</evidence>
<gene>
    <name evidence="14" type="primary">yajC</name>
    <name evidence="14" type="ORF">GOB81_06125</name>
</gene>
<evidence type="ECO:0000256" key="9">
    <source>
        <dbReference type="ARBA" id="ARBA00022927"/>
    </source>
</evidence>
<organism evidence="14 15">
    <name type="scientific">Acetobacter conturbans</name>
    <dbReference type="NCBI Taxonomy" id="1737472"/>
    <lineage>
        <taxon>Bacteria</taxon>
        <taxon>Pseudomonadati</taxon>
        <taxon>Pseudomonadota</taxon>
        <taxon>Alphaproteobacteria</taxon>
        <taxon>Acetobacterales</taxon>
        <taxon>Acetobacteraceae</taxon>
        <taxon>Acetobacter</taxon>
    </lineage>
</organism>
<evidence type="ECO:0000256" key="6">
    <source>
        <dbReference type="ARBA" id="ARBA00022448"/>
    </source>
</evidence>
<dbReference type="PANTHER" id="PTHR33909:SF1">
    <property type="entry name" value="SEC TRANSLOCON ACCESSORY COMPLEX SUBUNIT YAJC"/>
    <property type="match status" value="1"/>
</dbReference>
<keyword evidence="6" id="KW-0813">Transport</keyword>
<evidence type="ECO:0000256" key="1">
    <source>
        <dbReference type="ARBA" id="ARBA00002061"/>
    </source>
</evidence>
<comment type="function">
    <text evidence="1">The SecYEG-SecDF-YajC-YidC holo-translocon (HTL) protein secretase/insertase is a supercomplex required for protein secretion, insertion of proteins into membranes, and assembly of membrane protein complexes. While the SecYEG complex is essential for assembly of a number of proteins and complexes, the SecDF-YajC-YidC subcomplex facilitates these functions.</text>
</comment>
<comment type="caution">
    <text evidence="14">The sequence shown here is derived from an EMBL/GenBank/DDBJ whole genome shotgun (WGS) entry which is preliminary data.</text>
</comment>
<proteinExistence type="inferred from homology"/>
<dbReference type="EMBL" id="WOSY01000004">
    <property type="protein sequence ID" value="NHN88203.1"/>
    <property type="molecule type" value="Genomic_DNA"/>
</dbReference>
<evidence type="ECO:0000256" key="5">
    <source>
        <dbReference type="ARBA" id="ARBA00014962"/>
    </source>
</evidence>
<comment type="subunit">
    <text evidence="4">Part of the SecDF-YidC-YajC translocase complex. The SecDF-YidC-YajC translocase forms a supercomplex with SecYEG, called the holo-translocon (HTL).</text>
</comment>
<comment type="similarity">
    <text evidence="3">Belongs to the YajC family.</text>
</comment>
<evidence type="ECO:0000313" key="15">
    <source>
        <dbReference type="Proteomes" id="UP000631653"/>
    </source>
</evidence>